<dbReference type="GO" id="GO:0030234">
    <property type="term" value="F:enzyme regulator activity"/>
    <property type="evidence" value="ECO:0007669"/>
    <property type="project" value="TreeGrafter"/>
</dbReference>
<comment type="similarity">
    <text evidence="6">Belongs to the cytochrome c oxidase subunit 6A family.</text>
</comment>
<evidence type="ECO:0000313" key="8">
    <source>
        <dbReference type="Proteomes" id="UP000294933"/>
    </source>
</evidence>
<protein>
    <submittedName>
        <fullName evidence="7">Mitochondrial cytochrome c oxidase subunit VIa</fullName>
    </submittedName>
</protein>
<comment type="subcellular location">
    <subcellularLocation>
        <location evidence="1">Mitochondrion inner membrane</location>
    </subcellularLocation>
</comment>
<keyword evidence="8" id="KW-1185">Reference proteome</keyword>
<dbReference type="OrthoDB" id="5947505at2759"/>
<dbReference type="GO" id="GO:0005743">
    <property type="term" value="C:mitochondrial inner membrane"/>
    <property type="evidence" value="ECO:0007669"/>
    <property type="project" value="UniProtKB-SubCell"/>
</dbReference>
<evidence type="ECO:0000256" key="2">
    <source>
        <dbReference type="ARBA" id="ARBA00022792"/>
    </source>
</evidence>
<gene>
    <name evidence="7" type="ORF">BD410DRAFT_781226</name>
</gene>
<dbReference type="Gene3D" id="4.10.95.10">
    <property type="entry name" value="Cytochrome c oxidase, subunit VIa"/>
    <property type="match status" value="1"/>
</dbReference>
<accession>A0A4Y7QN59</accession>
<evidence type="ECO:0000256" key="3">
    <source>
        <dbReference type="ARBA" id="ARBA00022946"/>
    </source>
</evidence>
<dbReference type="PANTHER" id="PTHR11504:SF0">
    <property type="entry name" value="CYTOCHROME C OXIDASE SUBUNIT"/>
    <property type="match status" value="1"/>
</dbReference>
<dbReference type="Proteomes" id="UP000294933">
    <property type="component" value="Unassembled WGS sequence"/>
</dbReference>
<evidence type="ECO:0000256" key="5">
    <source>
        <dbReference type="ARBA" id="ARBA00023136"/>
    </source>
</evidence>
<name>A0A4Y7QN59_9AGAM</name>
<keyword evidence="2" id="KW-0999">Mitochondrion inner membrane</keyword>
<dbReference type="Pfam" id="PF02046">
    <property type="entry name" value="COX6A"/>
    <property type="match status" value="1"/>
</dbReference>
<dbReference type="PANTHER" id="PTHR11504">
    <property type="entry name" value="CYTOCHROME C OXIDASE POLYPEPTIDE VIA"/>
    <property type="match status" value="1"/>
</dbReference>
<reference evidence="7 8" key="1">
    <citation type="submission" date="2018-06" db="EMBL/GenBank/DDBJ databases">
        <title>A transcriptomic atlas of mushroom development highlights an independent origin of complex multicellularity.</title>
        <authorList>
            <consortium name="DOE Joint Genome Institute"/>
            <person name="Krizsan K."/>
            <person name="Almasi E."/>
            <person name="Merenyi Z."/>
            <person name="Sahu N."/>
            <person name="Viragh M."/>
            <person name="Koszo T."/>
            <person name="Mondo S."/>
            <person name="Kiss B."/>
            <person name="Balint B."/>
            <person name="Kues U."/>
            <person name="Barry K."/>
            <person name="Hegedus J.C."/>
            <person name="Henrissat B."/>
            <person name="Johnson J."/>
            <person name="Lipzen A."/>
            <person name="Ohm R."/>
            <person name="Nagy I."/>
            <person name="Pangilinan J."/>
            <person name="Yan J."/>
            <person name="Xiong Y."/>
            <person name="Grigoriev I.V."/>
            <person name="Hibbett D.S."/>
            <person name="Nagy L.G."/>
        </authorList>
    </citation>
    <scope>NUCLEOTIDE SEQUENCE [LARGE SCALE GENOMIC DNA]</scope>
    <source>
        <strain evidence="7 8">SZMC22713</strain>
    </source>
</reference>
<dbReference type="InterPro" id="IPR036418">
    <property type="entry name" value="Cyt_c_oxidase_su6a_sf"/>
</dbReference>
<dbReference type="SUPFAM" id="SSF81411">
    <property type="entry name" value="Mitochondrial cytochrome c oxidase subunit VIa"/>
    <property type="match status" value="1"/>
</dbReference>
<dbReference type="EMBL" id="ML170157">
    <property type="protein sequence ID" value="TDL28698.1"/>
    <property type="molecule type" value="Genomic_DNA"/>
</dbReference>
<evidence type="ECO:0000256" key="6">
    <source>
        <dbReference type="RuleBase" id="RU004396"/>
    </source>
</evidence>
<dbReference type="GO" id="GO:0006123">
    <property type="term" value="P:mitochondrial electron transport, cytochrome c to oxygen"/>
    <property type="evidence" value="ECO:0007669"/>
    <property type="project" value="TreeGrafter"/>
</dbReference>
<keyword evidence="4" id="KW-0496">Mitochondrion</keyword>
<proteinExistence type="inferred from homology"/>
<evidence type="ECO:0000256" key="4">
    <source>
        <dbReference type="ARBA" id="ARBA00023128"/>
    </source>
</evidence>
<dbReference type="InterPro" id="IPR001349">
    <property type="entry name" value="Cyt_c_oxidase_su6a"/>
</dbReference>
<sequence>MLPRNLSRAVVRRVPRARGARQYATESDHVLAGNPTKEWVAQREAVEHHAAETTDLWRKLSFYVAIPTTLLVTVWVRNVEEKHAEHEAHLKEENGGHLPQPPDYPYMNKRIKPFPWGMNVLFFNSETNKNMEGEAAE</sequence>
<keyword evidence="3" id="KW-0809">Transit peptide</keyword>
<organism evidence="7 8">
    <name type="scientific">Rickenella mellea</name>
    <dbReference type="NCBI Taxonomy" id="50990"/>
    <lineage>
        <taxon>Eukaryota</taxon>
        <taxon>Fungi</taxon>
        <taxon>Dikarya</taxon>
        <taxon>Basidiomycota</taxon>
        <taxon>Agaricomycotina</taxon>
        <taxon>Agaricomycetes</taxon>
        <taxon>Hymenochaetales</taxon>
        <taxon>Rickenellaceae</taxon>
        <taxon>Rickenella</taxon>
    </lineage>
</organism>
<evidence type="ECO:0000256" key="1">
    <source>
        <dbReference type="ARBA" id="ARBA00004273"/>
    </source>
</evidence>
<dbReference type="STRING" id="50990.A0A4Y7QN59"/>
<evidence type="ECO:0000313" key="7">
    <source>
        <dbReference type="EMBL" id="TDL28698.1"/>
    </source>
</evidence>
<dbReference type="AlphaFoldDB" id="A0A4Y7QN59"/>
<dbReference type="VEuPathDB" id="FungiDB:BD410DRAFT_781226"/>
<keyword evidence="5" id="KW-0472">Membrane</keyword>